<dbReference type="Proteomes" id="UP000054018">
    <property type="component" value="Unassembled WGS sequence"/>
</dbReference>
<name>A0A0C9YPQ5_9AGAM</name>
<dbReference type="HOGENOM" id="CLU_1816557_0_0_1"/>
<keyword evidence="4" id="KW-1185">Reference proteome</keyword>
<evidence type="ECO:0000313" key="3">
    <source>
        <dbReference type="EMBL" id="KIK12362.1"/>
    </source>
</evidence>
<feature type="domain" description="BTB" evidence="2">
    <location>
        <begin position="64"/>
        <end position="94"/>
    </location>
</feature>
<reference evidence="4" key="2">
    <citation type="submission" date="2015-01" db="EMBL/GenBank/DDBJ databases">
        <title>Evolutionary Origins and Diversification of the Mycorrhizal Mutualists.</title>
        <authorList>
            <consortium name="DOE Joint Genome Institute"/>
            <consortium name="Mycorrhizal Genomics Consortium"/>
            <person name="Kohler A."/>
            <person name="Kuo A."/>
            <person name="Nagy L.G."/>
            <person name="Floudas D."/>
            <person name="Copeland A."/>
            <person name="Barry K.W."/>
            <person name="Cichocki N."/>
            <person name="Veneault-Fourrey C."/>
            <person name="LaButti K."/>
            <person name="Lindquist E.A."/>
            <person name="Lipzen A."/>
            <person name="Lundell T."/>
            <person name="Morin E."/>
            <person name="Murat C."/>
            <person name="Riley R."/>
            <person name="Ohm R."/>
            <person name="Sun H."/>
            <person name="Tunlid A."/>
            <person name="Henrissat B."/>
            <person name="Grigoriev I.V."/>
            <person name="Hibbett D.S."/>
            <person name="Martin F."/>
        </authorList>
    </citation>
    <scope>NUCLEOTIDE SEQUENCE [LARGE SCALE GENOMIC DNA]</scope>
    <source>
        <strain evidence="4">441</strain>
    </source>
</reference>
<evidence type="ECO:0000256" key="1">
    <source>
        <dbReference type="SAM" id="MobiDB-lite"/>
    </source>
</evidence>
<reference evidence="3 4" key="1">
    <citation type="submission" date="2014-04" db="EMBL/GenBank/DDBJ databases">
        <authorList>
            <consortium name="DOE Joint Genome Institute"/>
            <person name="Kuo A."/>
            <person name="Kohler A."/>
            <person name="Costa M.D."/>
            <person name="Nagy L.G."/>
            <person name="Floudas D."/>
            <person name="Copeland A."/>
            <person name="Barry K.W."/>
            <person name="Cichocki N."/>
            <person name="Veneault-Fourrey C."/>
            <person name="LaButti K."/>
            <person name="Lindquist E.A."/>
            <person name="Lipzen A."/>
            <person name="Lundell T."/>
            <person name="Morin E."/>
            <person name="Murat C."/>
            <person name="Sun H."/>
            <person name="Tunlid A."/>
            <person name="Henrissat B."/>
            <person name="Grigoriev I.V."/>
            <person name="Hibbett D.S."/>
            <person name="Martin F."/>
            <person name="Nordberg H.P."/>
            <person name="Cantor M.N."/>
            <person name="Hua S.X."/>
        </authorList>
    </citation>
    <scope>NUCLEOTIDE SEQUENCE [LARGE SCALE GENOMIC DNA]</scope>
    <source>
        <strain evidence="3 4">441</strain>
    </source>
</reference>
<evidence type="ECO:0000259" key="2">
    <source>
        <dbReference type="PROSITE" id="PS50097"/>
    </source>
</evidence>
<dbReference type="AlphaFoldDB" id="A0A0C9YPQ5"/>
<dbReference type="OrthoDB" id="3357985at2759"/>
<proteinExistence type="predicted"/>
<feature type="compositionally biased region" description="Polar residues" evidence="1">
    <location>
        <begin position="121"/>
        <end position="136"/>
    </location>
</feature>
<protein>
    <submittedName>
        <fullName evidence="3">Unplaced genomic scaffold scaffold_406, whole genome shotgun sequence</fullName>
    </submittedName>
</protein>
<dbReference type="STRING" id="765257.A0A0C9YPQ5"/>
<accession>A0A0C9YPQ5</accession>
<feature type="region of interest" description="Disordered" evidence="1">
    <location>
        <begin position="120"/>
        <end position="142"/>
    </location>
</feature>
<gene>
    <name evidence="3" type="ORF">PISMIDRAFT_18795</name>
</gene>
<dbReference type="EMBL" id="KN834090">
    <property type="protein sequence ID" value="KIK12362.1"/>
    <property type="molecule type" value="Genomic_DNA"/>
</dbReference>
<dbReference type="InterPro" id="IPR000210">
    <property type="entry name" value="BTB/POZ_dom"/>
</dbReference>
<organism evidence="3 4">
    <name type="scientific">Pisolithus microcarpus 441</name>
    <dbReference type="NCBI Taxonomy" id="765257"/>
    <lineage>
        <taxon>Eukaryota</taxon>
        <taxon>Fungi</taxon>
        <taxon>Dikarya</taxon>
        <taxon>Basidiomycota</taxon>
        <taxon>Agaricomycotina</taxon>
        <taxon>Agaricomycetes</taxon>
        <taxon>Agaricomycetidae</taxon>
        <taxon>Boletales</taxon>
        <taxon>Sclerodermatineae</taxon>
        <taxon>Pisolithaceae</taxon>
        <taxon>Pisolithus</taxon>
    </lineage>
</organism>
<sequence>MHKLESGNRKEERMLQDMFFLALVIPQNQRETTAIEFSSVFQLQNYEMTNSPARALPPFDHAKADVILRSSDGVDFRVFELFLSLASPFFETLFDLPQPSQAANADTEIEDGLPVFPVSEGSKTLHSSASVTLHSSRGSRDR</sequence>
<evidence type="ECO:0000313" key="4">
    <source>
        <dbReference type="Proteomes" id="UP000054018"/>
    </source>
</evidence>
<dbReference type="PROSITE" id="PS50097">
    <property type="entry name" value="BTB"/>
    <property type="match status" value="1"/>
</dbReference>